<dbReference type="SFLD" id="SFLDG01067">
    <property type="entry name" value="SPASM/twitch_domain_containing"/>
    <property type="match status" value="1"/>
</dbReference>
<dbReference type="NCBIfam" id="NF045702">
    <property type="entry name" value="rSAM_GDGT_ether"/>
    <property type="match status" value="1"/>
</dbReference>
<dbReference type="GO" id="GO:0032259">
    <property type="term" value="P:methylation"/>
    <property type="evidence" value="ECO:0007669"/>
    <property type="project" value="UniProtKB-KW"/>
</dbReference>
<proteinExistence type="predicted"/>
<dbReference type="SMART" id="SM00729">
    <property type="entry name" value="Elp3"/>
    <property type="match status" value="1"/>
</dbReference>
<dbReference type="Pfam" id="PF23545">
    <property type="entry name" value="Zn_ribbon_HMPTM"/>
    <property type="match status" value="1"/>
</dbReference>
<dbReference type="InterPro" id="IPR006638">
    <property type="entry name" value="Elp3/MiaA/NifB-like_rSAM"/>
</dbReference>
<dbReference type="InterPro" id="IPR034471">
    <property type="entry name" value="GDGT/MA_synthase"/>
</dbReference>
<keyword evidence="4" id="KW-0479">Metal-binding</keyword>
<gene>
    <name evidence="8" type="ORF">BTN85_1819</name>
</gene>
<evidence type="ECO:0000313" key="9">
    <source>
        <dbReference type="Proteomes" id="UP000185744"/>
    </source>
</evidence>
<dbReference type="SUPFAM" id="SSF102114">
    <property type="entry name" value="Radical SAM enzymes"/>
    <property type="match status" value="1"/>
</dbReference>
<dbReference type="InterPro" id="IPR058240">
    <property type="entry name" value="rSAM_sf"/>
</dbReference>
<protein>
    <submittedName>
        <fullName evidence="8">7,8-dihydro-6-hydroxymethylpterin dimethyltransferase</fullName>
    </submittedName>
</protein>
<comment type="cofactor">
    <cofactor evidence="1">
        <name>[4Fe-4S] cluster</name>
        <dbReference type="ChEBI" id="CHEBI:49883"/>
    </cofactor>
</comment>
<accession>A0A1Q6DS65</accession>
<evidence type="ECO:0000256" key="5">
    <source>
        <dbReference type="ARBA" id="ARBA00023004"/>
    </source>
</evidence>
<dbReference type="EMBL" id="MSDW01000002">
    <property type="protein sequence ID" value="OKY77172.1"/>
    <property type="molecule type" value="Genomic_DNA"/>
</dbReference>
<dbReference type="CDD" id="cd01335">
    <property type="entry name" value="Radical_SAM"/>
    <property type="match status" value="1"/>
</dbReference>
<evidence type="ECO:0000256" key="1">
    <source>
        <dbReference type="ARBA" id="ARBA00001966"/>
    </source>
</evidence>
<comment type="caution">
    <text evidence="8">The sequence shown here is derived from an EMBL/GenBank/DDBJ whole genome shotgun (WGS) entry which is preliminary data.</text>
</comment>
<evidence type="ECO:0000256" key="6">
    <source>
        <dbReference type="ARBA" id="ARBA00023014"/>
    </source>
</evidence>
<dbReference type="AlphaFoldDB" id="A0A1Q6DS65"/>
<dbReference type="InterPro" id="IPR013785">
    <property type="entry name" value="Aldolase_TIM"/>
</dbReference>
<evidence type="ECO:0000259" key="7">
    <source>
        <dbReference type="PROSITE" id="PS51918"/>
    </source>
</evidence>
<dbReference type="InterPro" id="IPR056488">
    <property type="entry name" value="Zn_ribbon_HMPTM"/>
</dbReference>
<keyword evidence="2" id="KW-0004">4Fe-4S</keyword>
<dbReference type="GO" id="GO:0032324">
    <property type="term" value="P:molybdopterin cofactor biosynthetic process"/>
    <property type="evidence" value="ECO:0007669"/>
    <property type="project" value="UniProtKB-ARBA"/>
</dbReference>
<dbReference type="InterPro" id="IPR007197">
    <property type="entry name" value="rSAM"/>
</dbReference>
<evidence type="ECO:0000256" key="4">
    <source>
        <dbReference type="ARBA" id="ARBA00022723"/>
    </source>
</evidence>
<dbReference type="Pfam" id="PF04055">
    <property type="entry name" value="Radical_SAM"/>
    <property type="match status" value="1"/>
</dbReference>
<dbReference type="Proteomes" id="UP000185744">
    <property type="component" value="Unassembled WGS sequence"/>
</dbReference>
<evidence type="ECO:0000313" key="8">
    <source>
        <dbReference type="EMBL" id="OKY77172.1"/>
    </source>
</evidence>
<dbReference type="Gene3D" id="3.20.20.70">
    <property type="entry name" value="Aldolase class I"/>
    <property type="match status" value="1"/>
</dbReference>
<reference evidence="8" key="1">
    <citation type="submission" date="2016-12" db="EMBL/GenBank/DDBJ databases">
        <title>Discovery of methanogenic haloarchaea.</title>
        <authorList>
            <person name="Sorokin D.Y."/>
            <person name="Makarova K.S."/>
            <person name="Abbas B."/>
            <person name="Ferrer M."/>
            <person name="Golyshin P.N."/>
        </authorList>
    </citation>
    <scope>NUCLEOTIDE SEQUENCE [LARGE SCALE GENOMIC DNA]</scope>
    <source>
        <strain evidence="8">HMET1</strain>
    </source>
</reference>
<evidence type="ECO:0000256" key="2">
    <source>
        <dbReference type="ARBA" id="ARBA00022485"/>
    </source>
</evidence>
<name>A0A1Q6DS65_METT1</name>
<dbReference type="GO" id="GO:0051539">
    <property type="term" value="F:4 iron, 4 sulfur cluster binding"/>
    <property type="evidence" value="ECO:0007669"/>
    <property type="project" value="UniProtKB-KW"/>
</dbReference>
<dbReference type="SFLD" id="SFLDG01100">
    <property type="entry name" value="methyltransferase_(Class_D)"/>
    <property type="match status" value="1"/>
</dbReference>
<dbReference type="GO" id="GO:0046872">
    <property type="term" value="F:metal ion binding"/>
    <property type="evidence" value="ECO:0007669"/>
    <property type="project" value="UniProtKB-KW"/>
</dbReference>
<keyword evidence="3" id="KW-0949">S-adenosyl-L-methionine</keyword>
<keyword evidence="6" id="KW-0411">Iron-sulfur</keyword>
<keyword evidence="9" id="KW-1185">Reference proteome</keyword>
<dbReference type="SFLD" id="SFLDS00029">
    <property type="entry name" value="Radical_SAM"/>
    <property type="match status" value="1"/>
</dbReference>
<dbReference type="PANTHER" id="PTHR43306">
    <property type="entry name" value="7,8-DIHYDRO-6-HYDROXYMETHYLPTERIN DIMETHYLTRANSFERASE"/>
    <property type="match status" value="1"/>
</dbReference>
<evidence type="ECO:0000256" key="3">
    <source>
        <dbReference type="ARBA" id="ARBA00022691"/>
    </source>
</evidence>
<dbReference type="GO" id="GO:0008168">
    <property type="term" value="F:methyltransferase activity"/>
    <property type="evidence" value="ECO:0007669"/>
    <property type="project" value="UniProtKB-KW"/>
</dbReference>
<dbReference type="InParanoid" id="A0A1Q6DS65"/>
<organism evidence="8 9">
    <name type="scientific">Methanohalarchaeum thermophilum</name>
    <dbReference type="NCBI Taxonomy" id="1903181"/>
    <lineage>
        <taxon>Archaea</taxon>
        <taxon>Methanobacteriati</taxon>
        <taxon>Methanobacteriota</taxon>
        <taxon>Methanonatronarchaeia</taxon>
        <taxon>Methanonatronarchaeales</taxon>
        <taxon>Methanonatronarchaeaceae</taxon>
        <taxon>Candidatus Methanohalarchaeum</taxon>
    </lineage>
</organism>
<feature type="domain" description="Radical SAM core" evidence="7">
    <location>
        <begin position="84"/>
        <end position="299"/>
    </location>
</feature>
<dbReference type="InterPro" id="IPR000385">
    <property type="entry name" value="MoaA_NifB_PqqE_Fe-S-bd_CS"/>
</dbReference>
<sequence>MLPKQTTSICPECNKKIEAEIFEKDDEVWIKKRCPKHGEFKDVYWSDVDLYKRAHKYSYDGRGISNPQKDIEDGCPYDCGLCDNHFSHTCLANIDLTNRCNLNCSFCFAHAKARGYVYEPSFDQVVEMLKLLRKEKPIKTPAVQFSGGEPTLRDDLLDIIEKAKDLGFLQIQIATNGIKLGKNKELSQDLIDAGLNTVYLHFDGTEEDVEPFIETKKQAIENCREAGLGIVLVPTIIKGQNEDEIGKIVDFAAENIDIIRGVNFQPIAFTGAAQKSQEERLEERFTIPDLAEELEKSTEGEILKDDLYPVPSVIPISKAVEALTDDPQIEFSCHPNCGAATYVFLTEDGYKPINRFIDVDKFFKTLENLSEDLESGFLHRVSERLGKSRAIAKALRRLNKSINYEKQPEDLELGKKIKKIIKDHNYDALGDFHLDTLFIGSMHFQDSYNYDLERLKRCVIHYATPDGRIIPFCAYNSGPTYREEIEKKFSVPVEEWEKRKGKLEKIEE</sequence>
<dbReference type="PROSITE" id="PS01305">
    <property type="entry name" value="MOAA_NIFB_PQQE"/>
    <property type="match status" value="1"/>
</dbReference>
<dbReference type="STRING" id="1903181.BTN85_1819"/>
<keyword evidence="5" id="KW-0408">Iron</keyword>
<dbReference type="PANTHER" id="PTHR43306:SF1">
    <property type="entry name" value="7,8-DIHYDRO-6-HYDROXYMETHYLPTERIN DIMETHYLTRANSFERASE"/>
    <property type="match status" value="1"/>
</dbReference>
<dbReference type="SFLD" id="SFLDF00385">
    <property type="entry name" value="7_8-dihydro-6-hydroxymethylpte"/>
    <property type="match status" value="1"/>
</dbReference>
<dbReference type="PROSITE" id="PS51918">
    <property type="entry name" value="RADICAL_SAM"/>
    <property type="match status" value="1"/>
</dbReference>
<dbReference type="InterPro" id="IPR034474">
    <property type="entry name" value="Methyltransferase_Class_D"/>
</dbReference>